<name>A0A8S0T326_OLEEU</name>
<organism evidence="1 2">
    <name type="scientific">Olea europaea subsp. europaea</name>
    <dbReference type="NCBI Taxonomy" id="158383"/>
    <lineage>
        <taxon>Eukaryota</taxon>
        <taxon>Viridiplantae</taxon>
        <taxon>Streptophyta</taxon>
        <taxon>Embryophyta</taxon>
        <taxon>Tracheophyta</taxon>
        <taxon>Spermatophyta</taxon>
        <taxon>Magnoliopsida</taxon>
        <taxon>eudicotyledons</taxon>
        <taxon>Gunneridae</taxon>
        <taxon>Pentapetalae</taxon>
        <taxon>asterids</taxon>
        <taxon>lamiids</taxon>
        <taxon>Lamiales</taxon>
        <taxon>Oleaceae</taxon>
        <taxon>Oleeae</taxon>
        <taxon>Olea</taxon>
    </lineage>
</organism>
<dbReference type="Gramene" id="OE9A010854T1">
    <property type="protein sequence ID" value="OE9A010854C1"/>
    <property type="gene ID" value="OE9A010854"/>
</dbReference>
<gene>
    <name evidence="1" type="ORF">OLEA9_A010854</name>
</gene>
<protein>
    <submittedName>
        <fullName evidence="1">Uncharacterized protein</fullName>
    </submittedName>
</protein>
<keyword evidence="2" id="KW-1185">Reference proteome</keyword>
<evidence type="ECO:0000313" key="1">
    <source>
        <dbReference type="EMBL" id="CAA2998805.1"/>
    </source>
</evidence>
<dbReference type="AlphaFoldDB" id="A0A8S0T326"/>
<comment type="caution">
    <text evidence="1">The sequence shown here is derived from an EMBL/GenBank/DDBJ whole genome shotgun (WGS) entry which is preliminary data.</text>
</comment>
<reference evidence="1 2" key="1">
    <citation type="submission" date="2019-12" db="EMBL/GenBank/DDBJ databases">
        <authorList>
            <person name="Alioto T."/>
            <person name="Alioto T."/>
            <person name="Gomez Garrido J."/>
        </authorList>
    </citation>
    <scope>NUCLEOTIDE SEQUENCE [LARGE SCALE GENOMIC DNA]</scope>
</reference>
<dbReference type="Proteomes" id="UP000594638">
    <property type="component" value="Unassembled WGS sequence"/>
</dbReference>
<evidence type="ECO:0000313" key="2">
    <source>
        <dbReference type="Proteomes" id="UP000594638"/>
    </source>
</evidence>
<sequence length="122" mass="13877">MCDVNDTVRLMIQVLYLGFILKCESDYKLICGENLEGFLIVWYVVSLVYPLRKIAAAAAVAATARMILVGMKVVHAVKVIGNILELIKRILQRLWMLIVCDRVTLKLIPRIHLQGWLTNCVH</sequence>
<dbReference type="EMBL" id="CACTIH010005606">
    <property type="protein sequence ID" value="CAA2998805.1"/>
    <property type="molecule type" value="Genomic_DNA"/>
</dbReference>
<proteinExistence type="predicted"/>
<accession>A0A8S0T326</accession>